<evidence type="ECO:0000256" key="7">
    <source>
        <dbReference type="SAM" id="Phobius"/>
    </source>
</evidence>
<dbReference type="InterPro" id="IPR005828">
    <property type="entry name" value="MFS_sugar_transport-like"/>
</dbReference>
<feature type="transmembrane region" description="Helical" evidence="7">
    <location>
        <begin position="161"/>
        <end position="184"/>
    </location>
</feature>
<feature type="transmembrane region" description="Helical" evidence="7">
    <location>
        <begin position="383"/>
        <end position="404"/>
    </location>
</feature>
<evidence type="ECO:0000256" key="5">
    <source>
        <dbReference type="ARBA" id="ARBA00022989"/>
    </source>
</evidence>
<keyword evidence="3" id="KW-1003">Cell membrane</keyword>
<dbReference type="eggNOG" id="COG0477">
    <property type="taxonomic scope" value="Bacteria"/>
</dbReference>
<feature type="transmembrane region" description="Helical" evidence="7">
    <location>
        <begin position="62"/>
        <end position="84"/>
    </location>
</feature>
<accession>A0A1H1UYR6</accession>
<dbReference type="EMBL" id="LT629765">
    <property type="protein sequence ID" value="SDS77421.1"/>
    <property type="molecule type" value="Genomic_DNA"/>
</dbReference>
<keyword evidence="5 7" id="KW-1133">Transmembrane helix</keyword>
<dbReference type="PROSITE" id="PS50850">
    <property type="entry name" value="MFS"/>
    <property type="match status" value="1"/>
</dbReference>
<dbReference type="InterPro" id="IPR036259">
    <property type="entry name" value="MFS_trans_sf"/>
</dbReference>
<proteinExistence type="predicted"/>
<feature type="transmembrane region" description="Helical" evidence="7">
    <location>
        <begin position="265"/>
        <end position="283"/>
    </location>
</feature>
<feature type="transmembrane region" description="Helical" evidence="7">
    <location>
        <begin position="96"/>
        <end position="117"/>
    </location>
</feature>
<name>A0A1H1UYR6_9CORY</name>
<keyword evidence="6 7" id="KW-0472">Membrane</keyword>
<dbReference type="InterPro" id="IPR011701">
    <property type="entry name" value="MFS"/>
</dbReference>
<dbReference type="CDD" id="cd17369">
    <property type="entry name" value="MFS_ShiA_like"/>
    <property type="match status" value="1"/>
</dbReference>
<dbReference type="InterPro" id="IPR020846">
    <property type="entry name" value="MFS_dom"/>
</dbReference>
<feature type="domain" description="Major facilitator superfamily (MFS) profile" evidence="8">
    <location>
        <begin position="22"/>
        <end position="436"/>
    </location>
</feature>
<evidence type="ECO:0000313" key="10">
    <source>
        <dbReference type="Proteomes" id="UP000182237"/>
    </source>
</evidence>
<evidence type="ECO:0000256" key="6">
    <source>
        <dbReference type="ARBA" id="ARBA00023136"/>
    </source>
</evidence>
<feature type="transmembrane region" description="Helical" evidence="7">
    <location>
        <begin position="289"/>
        <end position="307"/>
    </location>
</feature>
<dbReference type="GO" id="GO:0005886">
    <property type="term" value="C:plasma membrane"/>
    <property type="evidence" value="ECO:0007669"/>
    <property type="project" value="UniProtKB-SubCell"/>
</dbReference>
<feature type="transmembrane region" description="Helical" evidence="7">
    <location>
        <begin position="319"/>
        <end position="337"/>
    </location>
</feature>
<evidence type="ECO:0000259" key="8">
    <source>
        <dbReference type="PROSITE" id="PS50850"/>
    </source>
</evidence>
<feature type="transmembrane region" description="Helical" evidence="7">
    <location>
        <begin position="37"/>
        <end position="56"/>
    </location>
</feature>
<keyword evidence="2" id="KW-0813">Transport</keyword>
<comment type="subcellular location">
    <subcellularLocation>
        <location evidence="1">Cell membrane</location>
        <topology evidence="1">Multi-pass membrane protein</topology>
    </subcellularLocation>
</comment>
<gene>
    <name evidence="9" type="ORF">SAMN04488539_2364</name>
</gene>
<keyword evidence="10" id="KW-1185">Reference proteome</keyword>
<dbReference type="SUPFAM" id="SSF103473">
    <property type="entry name" value="MFS general substrate transporter"/>
    <property type="match status" value="1"/>
</dbReference>
<keyword evidence="4 7" id="KW-0812">Transmembrane</keyword>
<dbReference type="PROSITE" id="PS00216">
    <property type="entry name" value="SUGAR_TRANSPORT_1"/>
    <property type="match status" value="1"/>
</dbReference>
<sequence length="474" mass="51801">MSSALRAPGAQDATDRSTLRRAVTGSMAGTIIEWYEFFIYGTAAALVFSVTFFPGGDNPLDAVIAAFLTYAIGFIARPLGGFVFGQLGDRFGRKSLLQVSLIMIGVATFLMGCLPDFSVWGYWAPIALATLRFIQGFAVGGEWGGAILLVGEHSPPEQRGFWASFPQAAACVGNVLASIVLLSANILLPEEDFLDWGWRVAFWLSAVVVFIGYYIRKKVEDAPIFKEALKQQEENAHASSGLRAVITQYPKELLVATAVRIGENAMYYLIIAFTLTYLTIFDTMSRQDVLLIMFIANIIQFFAMIYGGYLSDRIGRRKTYLLGGILSLIWAPFYFPLLNTGDFTIILAAVVFGLVAQSFMYGPEGALFGELFPTRARYSGISAAYQMGSILGGSLAPILATYLWGVFDSWVPIAIYLVAILAFSVFSLVVGVKETRGARLEDIDAADYHKHVNVSAARAAAEAETEEALKVRTH</sequence>
<reference evidence="9 10" key="1">
    <citation type="submission" date="2016-10" db="EMBL/GenBank/DDBJ databases">
        <authorList>
            <person name="de Groot N.N."/>
        </authorList>
    </citation>
    <scope>NUCLEOTIDE SEQUENCE [LARGE SCALE GENOMIC DNA]</scope>
    <source>
        <strain evidence="9 10">DSM 45434</strain>
    </source>
</reference>
<organism evidence="9 10">
    <name type="scientific">Corynebacterium timonense</name>
    <dbReference type="NCBI Taxonomy" id="441500"/>
    <lineage>
        <taxon>Bacteria</taxon>
        <taxon>Bacillati</taxon>
        <taxon>Actinomycetota</taxon>
        <taxon>Actinomycetes</taxon>
        <taxon>Mycobacteriales</taxon>
        <taxon>Corynebacteriaceae</taxon>
        <taxon>Corynebacterium</taxon>
    </lineage>
</organism>
<dbReference type="PANTHER" id="PTHR43045:SF1">
    <property type="entry name" value="SHIKIMATE TRANSPORTER"/>
    <property type="match status" value="1"/>
</dbReference>
<dbReference type="Pfam" id="PF07690">
    <property type="entry name" value="MFS_1"/>
    <property type="match status" value="1"/>
</dbReference>
<evidence type="ECO:0000256" key="1">
    <source>
        <dbReference type="ARBA" id="ARBA00004651"/>
    </source>
</evidence>
<evidence type="ECO:0000256" key="4">
    <source>
        <dbReference type="ARBA" id="ARBA00022692"/>
    </source>
</evidence>
<dbReference type="GO" id="GO:0022857">
    <property type="term" value="F:transmembrane transporter activity"/>
    <property type="evidence" value="ECO:0007669"/>
    <property type="project" value="InterPro"/>
</dbReference>
<protein>
    <submittedName>
        <fullName evidence="9">Sugar phosphate permease</fullName>
    </submittedName>
</protein>
<dbReference type="RefSeq" id="WP_051011555.1">
    <property type="nucleotide sequence ID" value="NZ_LT629765.1"/>
</dbReference>
<dbReference type="InterPro" id="IPR005829">
    <property type="entry name" value="Sugar_transporter_CS"/>
</dbReference>
<dbReference type="AlphaFoldDB" id="A0A1H1UYR6"/>
<dbReference type="Gene3D" id="1.20.1250.20">
    <property type="entry name" value="MFS general substrate transporter like domains"/>
    <property type="match status" value="1"/>
</dbReference>
<dbReference type="STRING" id="1203190.GCA_000312345_02083"/>
<evidence type="ECO:0000256" key="2">
    <source>
        <dbReference type="ARBA" id="ARBA00022448"/>
    </source>
</evidence>
<feature type="transmembrane region" description="Helical" evidence="7">
    <location>
        <begin position="410"/>
        <end position="432"/>
    </location>
</feature>
<dbReference type="PROSITE" id="PS00217">
    <property type="entry name" value="SUGAR_TRANSPORT_2"/>
    <property type="match status" value="1"/>
</dbReference>
<evidence type="ECO:0000256" key="3">
    <source>
        <dbReference type="ARBA" id="ARBA00022475"/>
    </source>
</evidence>
<feature type="transmembrane region" description="Helical" evidence="7">
    <location>
        <begin position="343"/>
        <end position="362"/>
    </location>
</feature>
<evidence type="ECO:0000313" key="9">
    <source>
        <dbReference type="EMBL" id="SDS77421.1"/>
    </source>
</evidence>
<dbReference type="Pfam" id="PF00083">
    <property type="entry name" value="Sugar_tr"/>
    <property type="match status" value="1"/>
</dbReference>
<dbReference type="PANTHER" id="PTHR43045">
    <property type="entry name" value="SHIKIMATE TRANSPORTER"/>
    <property type="match status" value="1"/>
</dbReference>
<dbReference type="Proteomes" id="UP000182237">
    <property type="component" value="Chromosome I"/>
</dbReference>
<dbReference type="OrthoDB" id="8953821at2"/>
<feature type="transmembrane region" description="Helical" evidence="7">
    <location>
        <begin position="123"/>
        <end position="149"/>
    </location>
</feature>
<feature type="transmembrane region" description="Helical" evidence="7">
    <location>
        <begin position="196"/>
        <end position="215"/>
    </location>
</feature>